<dbReference type="Pfam" id="PF10110">
    <property type="entry name" value="GPDPase_memb"/>
    <property type="match status" value="1"/>
</dbReference>
<dbReference type="RefSeq" id="WP_284484196.1">
    <property type="nucleotide sequence ID" value="NZ_JASNJE010000003.1"/>
</dbReference>
<feature type="transmembrane region" description="Helical" evidence="1">
    <location>
        <begin position="21"/>
        <end position="48"/>
    </location>
</feature>
<feature type="transmembrane region" description="Helical" evidence="1">
    <location>
        <begin position="68"/>
        <end position="96"/>
    </location>
</feature>
<dbReference type="PANTHER" id="PTHR46211:SF8">
    <property type="entry name" value="PHOSPHODIESTERASE"/>
    <property type="match status" value="1"/>
</dbReference>
<feature type="domain" description="GP-PDE" evidence="2">
    <location>
        <begin position="350"/>
        <end position="580"/>
    </location>
</feature>
<evidence type="ECO:0000313" key="4">
    <source>
        <dbReference type="Proteomes" id="UP001227126"/>
    </source>
</evidence>
<feature type="transmembrane region" description="Helical" evidence="1">
    <location>
        <begin position="228"/>
        <end position="253"/>
    </location>
</feature>
<sequence length="614" mass="66636">MNSLSTVLRAFGDAWSRRRMLVIVYLVLRITIYAVLAPVLGLLINLAVSMSDQAALTDQDIAGFLLTPGGFVAAVAVLSLLLVVEVLGFALMAAIWRAGGQDSFVTARTALFSIIKRMRHLILFAGLFLLRVLAMVLPFVLAGLFVAWWLMGEYDINYYLSNRPPEAIRAAVLIGLLLLALLLWLLARLTSWALALHLVVFEGTSPMAAFGKSAELMVGERGRLAWRIVIWFGIRFGLLALLGLVFGLVLNLIPLDLQSGLRTVLAVTLGMSALWALSSLVVSALALGALARIVDGFFDRGGQLAPVTERADAGLRRRLVIAGAVGLAVIGMGFWSGARLLDGISTRDDVTIIAHRGAAGSRPENTLASVQKALEDGADWVEIDVQETADGQIVVVHDSDFMKLSGVDLKIWDATMEDLAQIDIGGWFAPEYSDQRTPLLRDVLEMAKGRAGVVIELKFYGHDDQLEARVAEIVEDLGMADQIATMSLKYPMVQKMRDLRPDWRTGVLAATAVGDPAGLVGDFVAVSAGQAKPWLARSMQAAGKDLYVWTVNDPLDMSKMISMGADGLITDEPALARQVLEFRAGLSTPERLVLWLTEELGLSLNERGYRDDSP</sequence>
<dbReference type="Gene3D" id="3.20.20.190">
    <property type="entry name" value="Phosphatidylinositol (PI) phosphodiesterase"/>
    <property type="match status" value="1"/>
</dbReference>
<feature type="transmembrane region" description="Helical" evidence="1">
    <location>
        <begin position="319"/>
        <end position="338"/>
    </location>
</feature>
<dbReference type="Pfam" id="PF03009">
    <property type="entry name" value="GDPD"/>
    <property type="match status" value="1"/>
</dbReference>
<evidence type="ECO:0000256" key="1">
    <source>
        <dbReference type="SAM" id="Phobius"/>
    </source>
</evidence>
<accession>A0ABT7FBN2</accession>
<feature type="transmembrane region" description="Helical" evidence="1">
    <location>
        <begin position="121"/>
        <end position="150"/>
    </location>
</feature>
<dbReference type="InterPro" id="IPR018476">
    <property type="entry name" value="GlyceroP-diester-Pdiesterase_M"/>
</dbReference>
<keyword evidence="1" id="KW-0812">Transmembrane</keyword>
<keyword evidence="4" id="KW-1185">Reference proteome</keyword>
<keyword evidence="1" id="KW-0472">Membrane</keyword>
<dbReference type="EMBL" id="JASNJE010000003">
    <property type="protein sequence ID" value="MDK3072254.1"/>
    <property type="molecule type" value="Genomic_DNA"/>
</dbReference>
<dbReference type="PANTHER" id="PTHR46211">
    <property type="entry name" value="GLYCEROPHOSPHORYL DIESTER PHOSPHODIESTERASE"/>
    <property type="match status" value="1"/>
</dbReference>
<gene>
    <name evidence="3" type="ORF">QO034_03950</name>
</gene>
<protein>
    <submittedName>
        <fullName evidence="3">Glycerophosphodiester phosphodiesterase family protein</fullName>
    </submittedName>
</protein>
<feature type="transmembrane region" description="Helical" evidence="1">
    <location>
        <begin position="170"/>
        <end position="187"/>
    </location>
</feature>
<organism evidence="3 4">
    <name type="scientific">Sedimentitalea xiamensis</name>
    <dbReference type="NCBI Taxonomy" id="3050037"/>
    <lineage>
        <taxon>Bacteria</taxon>
        <taxon>Pseudomonadati</taxon>
        <taxon>Pseudomonadota</taxon>
        <taxon>Alphaproteobacteria</taxon>
        <taxon>Rhodobacterales</taxon>
        <taxon>Paracoccaceae</taxon>
        <taxon>Sedimentitalea</taxon>
    </lineage>
</organism>
<evidence type="ECO:0000313" key="3">
    <source>
        <dbReference type="EMBL" id="MDK3072254.1"/>
    </source>
</evidence>
<reference evidence="3 4" key="1">
    <citation type="submission" date="2023-05" db="EMBL/GenBank/DDBJ databases">
        <title>Sedimentitalea sp. nov. JM2-8.</title>
        <authorList>
            <person name="Huang J."/>
        </authorList>
    </citation>
    <scope>NUCLEOTIDE SEQUENCE [LARGE SCALE GENOMIC DNA]</scope>
    <source>
        <strain evidence="3 4">JM2-8</strain>
    </source>
</reference>
<dbReference type="PROSITE" id="PS51704">
    <property type="entry name" value="GP_PDE"/>
    <property type="match status" value="1"/>
</dbReference>
<name>A0ABT7FBN2_9RHOB</name>
<evidence type="ECO:0000259" key="2">
    <source>
        <dbReference type="PROSITE" id="PS51704"/>
    </source>
</evidence>
<proteinExistence type="predicted"/>
<comment type="caution">
    <text evidence="3">The sequence shown here is derived from an EMBL/GenBank/DDBJ whole genome shotgun (WGS) entry which is preliminary data.</text>
</comment>
<dbReference type="InterPro" id="IPR017946">
    <property type="entry name" value="PLC-like_Pdiesterase_TIM-brl"/>
</dbReference>
<dbReference type="Proteomes" id="UP001227126">
    <property type="component" value="Unassembled WGS sequence"/>
</dbReference>
<dbReference type="SUPFAM" id="SSF51695">
    <property type="entry name" value="PLC-like phosphodiesterases"/>
    <property type="match status" value="1"/>
</dbReference>
<feature type="transmembrane region" description="Helical" evidence="1">
    <location>
        <begin position="273"/>
        <end position="298"/>
    </location>
</feature>
<keyword evidence="1" id="KW-1133">Transmembrane helix</keyword>
<dbReference type="InterPro" id="IPR030395">
    <property type="entry name" value="GP_PDE_dom"/>
</dbReference>